<keyword evidence="2" id="KW-1015">Disulfide bond</keyword>
<dbReference type="InterPro" id="IPR021109">
    <property type="entry name" value="Peptidase_aspartic_dom_sf"/>
</dbReference>
<dbReference type="WBParaSite" id="HPBE_0002628001-mRNA-1">
    <property type="protein sequence ID" value="HPBE_0002628001-mRNA-1"/>
    <property type="gene ID" value="HPBE_0002628001"/>
</dbReference>
<dbReference type="GO" id="GO:0005764">
    <property type="term" value="C:lysosome"/>
    <property type="evidence" value="ECO:0007669"/>
    <property type="project" value="TreeGrafter"/>
</dbReference>
<evidence type="ECO:0000256" key="1">
    <source>
        <dbReference type="ARBA" id="ARBA00007447"/>
    </source>
</evidence>
<dbReference type="GO" id="GO:0004190">
    <property type="term" value="F:aspartic-type endopeptidase activity"/>
    <property type="evidence" value="ECO:0007669"/>
    <property type="project" value="InterPro"/>
</dbReference>
<proteinExistence type="inferred from homology"/>
<dbReference type="EMBL" id="UZAH01039625">
    <property type="protein sequence ID" value="VDP56742.1"/>
    <property type="molecule type" value="Genomic_DNA"/>
</dbReference>
<name>A0A183GUB0_HELPZ</name>
<dbReference type="OrthoDB" id="771136at2759"/>
<evidence type="ECO:0000259" key="4">
    <source>
        <dbReference type="PROSITE" id="PS51767"/>
    </source>
</evidence>
<evidence type="ECO:0000313" key="6">
    <source>
        <dbReference type="Proteomes" id="UP000050761"/>
    </source>
</evidence>
<reference evidence="7" key="2">
    <citation type="submission" date="2019-09" db="UniProtKB">
        <authorList>
            <consortium name="WormBaseParasite"/>
        </authorList>
    </citation>
    <scope>IDENTIFICATION</scope>
</reference>
<dbReference type="Gene3D" id="2.40.70.10">
    <property type="entry name" value="Acid Proteases"/>
    <property type="match status" value="1"/>
</dbReference>
<dbReference type="FunFam" id="2.40.70.10:FF:000008">
    <property type="entry name" value="Cathepsin D"/>
    <property type="match status" value="1"/>
</dbReference>
<dbReference type="InterPro" id="IPR001461">
    <property type="entry name" value="Aspartic_peptidase_A1"/>
</dbReference>
<sequence>MSRFLLLLALFSVGLAAIHRMKHGHSRLGGTSIRLTRQPTLRERLLVSGSWEDYQKQRSHHQKKLLTKYAATKGSKLPTTEIDELLRNYMDAQYYGTIQIGTPAQNFTVIFDTGSSNLWVPSRKCPFYDIACMLHHRYDSGKSSTFKEDGRKMAIQYGTGSMKGFISRDNVCVAGICAEAQPFAEATSEPGLTFIAAKFDGILGMAFPEISVLGIPPVFHTLIEQKKVASPMFSFWLNR</sequence>
<protein>
    <submittedName>
        <fullName evidence="7">Peptidase A1 domain-containing protein</fullName>
    </submittedName>
</protein>
<evidence type="ECO:0000256" key="2">
    <source>
        <dbReference type="PIRSR" id="PIRSR601461-2"/>
    </source>
</evidence>
<feature type="signal peptide" evidence="3">
    <location>
        <begin position="1"/>
        <end position="16"/>
    </location>
</feature>
<dbReference type="SUPFAM" id="SSF50630">
    <property type="entry name" value="Acid proteases"/>
    <property type="match status" value="1"/>
</dbReference>
<gene>
    <name evidence="5" type="ORF">HPBE_LOCUS26279</name>
</gene>
<feature type="domain" description="Peptidase A1" evidence="4">
    <location>
        <begin position="94"/>
        <end position="239"/>
    </location>
</feature>
<evidence type="ECO:0000313" key="7">
    <source>
        <dbReference type="WBParaSite" id="HPBE_0002628001-mRNA-1"/>
    </source>
</evidence>
<dbReference type="GO" id="GO:0006508">
    <property type="term" value="P:proteolysis"/>
    <property type="evidence" value="ECO:0007669"/>
    <property type="project" value="InterPro"/>
</dbReference>
<dbReference type="Proteomes" id="UP000050761">
    <property type="component" value="Unassembled WGS sequence"/>
</dbReference>
<dbReference type="PROSITE" id="PS51767">
    <property type="entry name" value="PEPTIDASE_A1"/>
    <property type="match status" value="1"/>
</dbReference>
<organism evidence="6 7">
    <name type="scientific">Heligmosomoides polygyrus</name>
    <name type="common">Parasitic roundworm</name>
    <dbReference type="NCBI Taxonomy" id="6339"/>
    <lineage>
        <taxon>Eukaryota</taxon>
        <taxon>Metazoa</taxon>
        <taxon>Ecdysozoa</taxon>
        <taxon>Nematoda</taxon>
        <taxon>Chromadorea</taxon>
        <taxon>Rhabditida</taxon>
        <taxon>Rhabditina</taxon>
        <taxon>Rhabditomorpha</taxon>
        <taxon>Strongyloidea</taxon>
        <taxon>Heligmosomidae</taxon>
        <taxon>Heligmosomoides</taxon>
    </lineage>
</organism>
<dbReference type="InterPro" id="IPR001969">
    <property type="entry name" value="Aspartic_peptidase_AS"/>
</dbReference>
<dbReference type="PANTHER" id="PTHR47966:SF51">
    <property type="entry name" value="BETA-SITE APP-CLEAVING ENZYME, ISOFORM A-RELATED"/>
    <property type="match status" value="1"/>
</dbReference>
<dbReference type="PANTHER" id="PTHR47966">
    <property type="entry name" value="BETA-SITE APP-CLEAVING ENZYME, ISOFORM A-RELATED"/>
    <property type="match status" value="1"/>
</dbReference>
<keyword evidence="3" id="KW-0732">Signal</keyword>
<accession>A0A3P8DY66</accession>
<evidence type="ECO:0000313" key="5">
    <source>
        <dbReference type="EMBL" id="VDP56742.1"/>
    </source>
</evidence>
<dbReference type="Pfam" id="PF00026">
    <property type="entry name" value="Asp"/>
    <property type="match status" value="1"/>
</dbReference>
<feature type="chain" id="PRO_5044552250" evidence="3">
    <location>
        <begin position="17"/>
        <end position="239"/>
    </location>
</feature>
<comment type="similarity">
    <text evidence="1">Belongs to the peptidase A1 family.</text>
</comment>
<dbReference type="AlphaFoldDB" id="A0A183GUB0"/>
<accession>A0A183GUB0</accession>
<keyword evidence="6" id="KW-1185">Reference proteome</keyword>
<dbReference type="InterPro" id="IPR033121">
    <property type="entry name" value="PEPTIDASE_A1"/>
</dbReference>
<feature type="disulfide bond" evidence="2">
    <location>
        <begin position="125"/>
        <end position="132"/>
    </location>
</feature>
<reference evidence="5 6" key="1">
    <citation type="submission" date="2018-11" db="EMBL/GenBank/DDBJ databases">
        <authorList>
            <consortium name="Pathogen Informatics"/>
        </authorList>
    </citation>
    <scope>NUCLEOTIDE SEQUENCE [LARGE SCALE GENOMIC DNA]</scope>
</reference>
<evidence type="ECO:0000256" key="3">
    <source>
        <dbReference type="SAM" id="SignalP"/>
    </source>
</evidence>
<dbReference type="PROSITE" id="PS00141">
    <property type="entry name" value="ASP_PROTEASE"/>
    <property type="match status" value="1"/>
</dbReference>